<feature type="transmembrane region" description="Helical" evidence="1">
    <location>
        <begin position="84"/>
        <end position="102"/>
    </location>
</feature>
<dbReference type="InterPro" id="IPR043993">
    <property type="entry name" value="T4SS_pilin"/>
</dbReference>
<sequence length="337" mass="34492">MTRILLFLLFFVIPSFVFGADLVPCGGPGEEACQACHLVGLVNGVITWLIGILGTIAAIIIVYAGIKLVTSGGNVSAKTAAHSMMTNVIIGFVIVLAGWLLIDTIMKAMVNDDNYGMWNVVQCVEQPKADKKHLVYSNPSTALSGVSGWGAGSLSGSMVATCDADGINSDGSLNYNCTAQVAQCQSTASTATINTVAGTVTCTSSYGGTTDSSGLGQCNPSNGACSVSALMGYGLSSEQANIMSCIAMTESSGIPSTPPYNTVHPGSNSSACGTFQIVGTTWRGAAAGACADFSNCQNASCNAQVMSSLVQSNGYSDWTCANCNNKADNCVARYSGS</sequence>
<accession>A0A1F6FPG0</accession>
<name>A0A1F6FPG0_9BACT</name>
<organism evidence="2 3">
    <name type="scientific">Candidatus Kaiserbacteria bacterium RIFOXYD1_FULL_42_15</name>
    <dbReference type="NCBI Taxonomy" id="1798532"/>
    <lineage>
        <taxon>Bacteria</taxon>
        <taxon>Candidatus Kaiseribacteriota</taxon>
    </lineage>
</organism>
<keyword evidence="1" id="KW-1133">Transmembrane helix</keyword>
<keyword evidence="1" id="KW-0472">Membrane</keyword>
<comment type="caution">
    <text evidence="2">The sequence shown here is derived from an EMBL/GenBank/DDBJ whole genome shotgun (WGS) entry which is preliminary data.</text>
</comment>
<dbReference type="AlphaFoldDB" id="A0A1F6FPG0"/>
<evidence type="ECO:0008006" key="4">
    <source>
        <dbReference type="Google" id="ProtNLM"/>
    </source>
</evidence>
<dbReference type="Pfam" id="PF18895">
    <property type="entry name" value="T4SS_pilin"/>
    <property type="match status" value="1"/>
</dbReference>
<dbReference type="EMBL" id="MFMT01000042">
    <property type="protein sequence ID" value="OGG87735.1"/>
    <property type="molecule type" value="Genomic_DNA"/>
</dbReference>
<keyword evidence="1" id="KW-0812">Transmembrane</keyword>
<evidence type="ECO:0000256" key="1">
    <source>
        <dbReference type="SAM" id="Phobius"/>
    </source>
</evidence>
<gene>
    <name evidence="2" type="ORF">A2592_03370</name>
</gene>
<proteinExistence type="predicted"/>
<evidence type="ECO:0000313" key="3">
    <source>
        <dbReference type="Proteomes" id="UP000179230"/>
    </source>
</evidence>
<feature type="transmembrane region" description="Helical" evidence="1">
    <location>
        <begin position="43"/>
        <end position="64"/>
    </location>
</feature>
<evidence type="ECO:0000313" key="2">
    <source>
        <dbReference type="EMBL" id="OGG87735.1"/>
    </source>
</evidence>
<reference evidence="2 3" key="1">
    <citation type="journal article" date="2016" name="Nat. Commun.">
        <title>Thousands of microbial genomes shed light on interconnected biogeochemical processes in an aquifer system.</title>
        <authorList>
            <person name="Anantharaman K."/>
            <person name="Brown C.T."/>
            <person name="Hug L.A."/>
            <person name="Sharon I."/>
            <person name="Castelle C.J."/>
            <person name="Probst A.J."/>
            <person name="Thomas B.C."/>
            <person name="Singh A."/>
            <person name="Wilkins M.J."/>
            <person name="Karaoz U."/>
            <person name="Brodie E.L."/>
            <person name="Williams K.H."/>
            <person name="Hubbard S.S."/>
            <person name="Banfield J.F."/>
        </authorList>
    </citation>
    <scope>NUCLEOTIDE SEQUENCE [LARGE SCALE GENOMIC DNA]</scope>
</reference>
<dbReference type="Proteomes" id="UP000179230">
    <property type="component" value="Unassembled WGS sequence"/>
</dbReference>
<protein>
    <recommendedName>
        <fullName evidence="4">Transglycosylase SLT domain-containing protein</fullName>
    </recommendedName>
</protein>